<dbReference type="InterPro" id="IPR002156">
    <property type="entry name" value="RNaseH_domain"/>
</dbReference>
<evidence type="ECO:0000313" key="2">
    <source>
        <dbReference type="EMBL" id="CAH9128765.1"/>
    </source>
</evidence>
<evidence type="ECO:0000259" key="1">
    <source>
        <dbReference type="Pfam" id="PF13456"/>
    </source>
</evidence>
<dbReference type="Pfam" id="PF13456">
    <property type="entry name" value="RVT_3"/>
    <property type="match status" value="1"/>
</dbReference>
<name>A0AAV0EZV2_9ASTE</name>
<organism evidence="2 3">
    <name type="scientific">Cuscuta epithymum</name>
    <dbReference type="NCBI Taxonomy" id="186058"/>
    <lineage>
        <taxon>Eukaryota</taxon>
        <taxon>Viridiplantae</taxon>
        <taxon>Streptophyta</taxon>
        <taxon>Embryophyta</taxon>
        <taxon>Tracheophyta</taxon>
        <taxon>Spermatophyta</taxon>
        <taxon>Magnoliopsida</taxon>
        <taxon>eudicotyledons</taxon>
        <taxon>Gunneridae</taxon>
        <taxon>Pentapetalae</taxon>
        <taxon>asterids</taxon>
        <taxon>lamiids</taxon>
        <taxon>Solanales</taxon>
        <taxon>Convolvulaceae</taxon>
        <taxon>Cuscuteae</taxon>
        <taxon>Cuscuta</taxon>
        <taxon>Cuscuta subgen. Cuscuta</taxon>
    </lineage>
</organism>
<dbReference type="InterPro" id="IPR012337">
    <property type="entry name" value="RNaseH-like_sf"/>
</dbReference>
<gene>
    <name evidence="2" type="ORF">CEPIT_LOCUS29327</name>
</gene>
<dbReference type="EMBL" id="CAMAPF010000951">
    <property type="protein sequence ID" value="CAH9128765.1"/>
    <property type="molecule type" value="Genomic_DNA"/>
</dbReference>
<comment type="caution">
    <text evidence="2">The sequence shown here is derived from an EMBL/GenBank/DDBJ whole genome shotgun (WGS) entry which is preliminary data.</text>
</comment>
<dbReference type="GO" id="GO:0004523">
    <property type="term" value="F:RNA-DNA hybrid ribonuclease activity"/>
    <property type="evidence" value="ECO:0007669"/>
    <property type="project" value="InterPro"/>
</dbReference>
<feature type="domain" description="RNase H type-1" evidence="1">
    <location>
        <begin position="10"/>
        <end position="65"/>
    </location>
</feature>
<proteinExistence type="predicted"/>
<dbReference type="AlphaFoldDB" id="A0AAV0EZV2"/>
<reference evidence="2" key="1">
    <citation type="submission" date="2022-07" db="EMBL/GenBank/DDBJ databases">
        <authorList>
            <person name="Macas J."/>
            <person name="Novak P."/>
            <person name="Neumann P."/>
        </authorList>
    </citation>
    <scope>NUCLEOTIDE SEQUENCE</scope>
</reference>
<dbReference type="Proteomes" id="UP001152523">
    <property type="component" value="Unassembled WGS sequence"/>
</dbReference>
<sequence length="83" mass="9612">MVMAIFFPLQASSIVEAELKAIVFSIRWAVGEGFHDLLVEFDSKMALEYLSGRETRMWKDMEPVWRTLFSAYQAYQPAFSPKT</sequence>
<keyword evidence="3" id="KW-1185">Reference proteome</keyword>
<accession>A0AAV0EZV2</accession>
<protein>
    <recommendedName>
        <fullName evidence="1">RNase H type-1 domain-containing protein</fullName>
    </recommendedName>
</protein>
<dbReference type="SUPFAM" id="SSF53098">
    <property type="entry name" value="Ribonuclease H-like"/>
    <property type="match status" value="1"/>
</dbReference>
<dbReference type="GO" id="GO:0003676">
    <property type="term" value="F:nucleic acid binding"/>
    <property type="evidence" value="ECO:0007669"/>
    <property type="project" value="InterPro"/>
</dbReference>
<evidence type="ECO:0000313" key="3">
    <source>
        <dbReference type="Proteomes" id="UP001152523"/>
    </source>
</evidence>